<organism evidence="1 2">
    <name type="scientific">Adiantum capillus-veneris</name>
    <name type="common">Maidenhair fern</name>
    <dbReference type="NCBI Taxonomy" id="13818"/>
    <lineage>
        <taxon>Eukaryota</taxon>
        <taxon>Viridiplantae</taxon>
        <taxon>Streptophyta</taxon>
        <taxon>Embryophyta</taxon>
        <taxon>Tracheophyta</taxon>
        <taxon>Polypodiopsida</taxon>
        <taxon>Polypodiidae</taxon>
        <taxon>Polypodiales</taxon>
        <taxon>Pteridineae</taxon>
        <taxon>Pteridaceae</taxon>
        <taxon>Vittarioideae</taxon>
        <taxon>Adiantum</taxon>
    </lineage>
</organism>
<gene>
    <name evidence="1" type="ORF">GOP47_0022014</name>
</gene>
<accession>A0A9D4U8X8</accession>
<protein>
    <submittedName>
        <fullName evidence="1">Uncharacterized protein</fullName>
    </submittedName>
</protein>
<reference evidence="1" key="1">
    <citation type="submission" date="2021-01" db="EMBL/GenBank/DDBJ databases">
        <title>Adiantum capillus-veneris genome.</title>
        <authorList>
            <person name="Fang Y."/>
            <person name="Liao Q."/>
        </authorList>
    </citation>
    <scope>NUCLEOTIDE SEQUENCE</scope>
    <source>
        <strain evidence="1">H3</strain>
        <tissue evidence="1">Leaf</tissue>
    </source>
</reference>
<dbReference type="Proteomes" id="UP000886520">
    <property type="component" value="Chromosome 21"/>
</dbReference>
<dbReference type="OrthoDB" id="1999856at2759"/>
<sequence>METIINREDILEESSSEKLLDAILKTGRETNIFADAAKMFNTHFEISFIIEHSKDTVLEAWIEFENSIMDQILLVEDKQYAHLIEFSKDVVEKGKILIRFAGRETIRPSH</sequence>
<name>A0A9D4U8X8_ADICA</name>
<dbReference type="EMBL" id="JABFUD020000021">
    <property type="protein sequence ID" value="KAI5063467.1"/>
    <property type="molecule type" value="Genomic_DNA"/>
</dbReference>
<proteinExistence type="predicted"/>
<evidence type="ECO:0000313" key="1">
    <source>
        <dbReference type="EMBL" id="KAI5063467.1"/>
    </source>
</evidence>
<comment type="caution">
    <text evidence="1">The sequence shown here is derived from an EMBL/GenBank/DDBJ whole genome shotgun (WGS) entry which is preliminary data.</text>
</comment>
<dbReference type="AlphaFoldDB" id="A0A9D4U8X8"/>
<evidence type="ECO:0000313" key="2">
    <source>
        <dbReference type="Proteomes" id="UP000886520"/>
    </source>
</evidence>
<keyword evidence="2" id="KW-1185">Reference proteome</keyword>